<dbReference type="GO" id="GO:0034432">
    <property type="term" value="F:bis(5'-adenosyl)-pentaphosphatase activity"/>
    <property type="evidence" value="ECO:0007669"/>
    <property type="project" value="TreeGrafter"/>
</dbReference>
<dbReference type="Pfam" id="PF00293">
    <property type="entry name" value="NUDIX"/>
    <property type="match status" value="1"/>
</dbReference>
<organism evidence="4 5">
    <name type="scientific">Malassezia nana</name>
    <dbReference type="NCBI Taxonomy" id="180528"/>
    <lineage>
        <taxon>Eukaryota</taxon>
        <taxon>Fungi</taxon>
        <taxon>Dikarya</taxon>
        <taxon>Basidiomycota</taxon>
        <taxon>Ustilaginomycotina</taxon>
        <taxon>Malasseziomycetes</taxon>
        <taxon>Malasseziales</taxon>
        <taxon>Malasseziaceae</taxon>
        <taxon>Malassezia</taxon>
    </lineage>
</organism>
<dbReference type="GO" id="GO:0000298">
    <property type="term" value="F:endopolyphosphatase activity"/>
    <property type="evidence" value="ECO:0007669"/>
    <property type="project" value="TreeGrafter"/>
</dbReference>
<dbReference type="EMBL" id="CP119894">
    <property type="protein sequence ID" value="WFD27112.1"/>
    <property type="molecule type" value="Genomic_DNA"/>
</dbReference>
<dbReference type="PROSITE" id="PS51462">
    <property type="entry name" value="NUDIX"/>
    <property type="match status" value="1"/>
</dbReference>
<dbReference type="GO" id="GO:0034431">
    <property type="term" value="F:bis(5'-adenosyl)-hexaphosphatase activity"/>
    <property type="evidence" value="ECO:0007669"/>
    <property type="project" value="TreeGrafter"/>
</dbReference>
<dbReference type="AlphaFoldDB" id="A0AAF0J2K7"/>
<evidence type="ECO:0000256" key="1">
    <source>
        <dbReference type="ARBA" id="ARBA00022723"/>
    </source>
</evidence>
<name>A0AAF0J2K7_9BASI</name>
<evidence type="ECO:0000313" key="5">
    <source>
        <dbReference type="Proteomes" id="UP001213623"/>
    </source>
</evidence>
<dbReference type="GO" id="GO:0005634">
    <property type="term" value="C:nucleus"/>
    <property type="evidence" value="ECO:0007669"/>
    <property type="project" value="TreeGrafter"/>
</dbReference>
<dbReference type="InterPro" id="IPR000086">
    <property type="entry name" value="NUDIX_hydrolase_dom"/>
</dbReference>
<evidence type="ECO:0000313" key="4">
    <source>
        <dbReference type="EMBL" id="WFD27112.1"/>
    </source>
</evidence>
<evidence type="ECO:0000256" key="2">
    <source>
        <dbReference type="ARBA" id="ARBA00022801"/>
    </source>
</evidence>
<sequence length="185" mass="20376">MGASTGSRHVAIAIAVRVDETKTGCDRVLVCLVSSRKHKKHLVLPKGGVEAGEMARAAAQRELNEEGTYTALTKAGVDASMEMPPWWPAETEPAIIKDPRPHASSPTKCSTDPAFVAHTLYSVHEFLVTESACKETWLESDERSRHWVPWNEAYESVKWRNGLGEAMQRAAICTSAYLPRTGDEN</sequence>
<accession>A0AAF0J2K7</accession>
<proteinExistence type="predicted"/>
<dbReference type="GO" id="GO:1901907">
    <property type="term" value="P:diadenosine pentaphosphate catabolic process"/>
    <property type="evidence" value="ECO:0007669"/>
    <property type="project" value="TreeGrafter"/>
</dbReference>
<dbReference type="Proteomes" id="UP001213623">
    <property type="component" value="Chromosome 3"/>
</dbReference>
<dbReference type="GO" id="GO:0008486">
    <property type="term" value="F:diphosphoinositol-polyphosphate diphosphatase activity"/>
    <property type="evidence" value="ECO:0007669"/>
    <property type="project" value="TreeGrafter"/>
</dbReference>
<dbReference type="GO" id="GO:0046872">
    <property type="term" value="F:metal ion binding"/>
    <property type="evidence" value="ECO:0007669"/>
    <property type="project" value="UniProtKB-KW"/>
</dbReference>
<dbReference type="GO" id="GO:0005737">
    <property type="term" value="C:cytoplasm"/>
    <property type="evidence" value="ECO:0007669"/>
    <property type="project" value="TreeGrafter"/>
</dbReference>
<keyword evidence="1" id="KW-0479">Metal-binding</keyword>
<evidence type="ECO:0000259" key="3">
    <source>
        <dbReference type="PROSITE" id="PS51462"/>
    </source>
</evidence>
<gene>
    <name evidence="4" type="ORF">MNAN1_002108</name>
</gene>
<feature type="domain" description="Nudix hydrolase" evidence="3">
    <location>
        <begin position="7"/>
        <end position="171"/>
    </location>
</feature>
<keyword evidence="2" id="KW-0378">Hydrolase</keyword>
<keyword evidence="5" id="KW-1185">Reference proteome</keyword>
<protein>
    <recommendedName>
        <fullName evidence="3">Nudix hydrolase domain-containing protein</fullName>
    </recommendedName>
</protein>
<dbReference type="GO" id="GO:0071543">
    <property type="term" value="P:diphosphoinositol polyphosphate metabolic process"/>
    <property type="evidence" value="ECO:0007669"/>
    <property type="project" value="TreeGrafter"/>
</dbReference>
<dbReference type="PANTHER" id="PTHR12629">
    <property type="entry name" value="DIPHOSPHOINOSITOL POLYPHOSPHATE PHOSPHOHYDROLASE"/>
    <property type="match status" value="1"/>
</dbReference>
<dbReference type="Gene3D" id="3.90.79.10">
    <property type="entry name" value="Nucleoside Triphosphate Pyrophosphohydrolase"/>
    <property type="match status" value="1"/>
</dbReference>
<dbReference type="SUPFAM" id="SSF55811">
    <property type="entry name" value="Nudix"/>
    <property type="match status" value="1"/>
</dbReference>
<dbReference type="GO" id="GO:1901909">
    <property type="term" value="P:diadenosine hexaphosphate catabolic process"/>
    <property type="evidence" value="ECO:0007669"/>
    <property type="project" value="TreeGrafter"/>
</dbReference>
<dbReference type="InterPro" id="IPR015797">
    <property type="entry name" value="NUDIX_hydrolase-like_dom_sf"/>
</dbReference>
<dbReference type="GO" id="GO:1901911">
    <property type="term" value="P:adenosine 5'-(hexahydrogen pentaphosphate) catabolic process"/>
    <property type="evidence" value="ECO:0007669"/>
    <property type="project" value="TreeGrafter"/>
</dbReference>
<reference evidence="4" key="1">
    <citation type="submission" date="2023-03" db="EMBL/GenBank/DDBJ databases">
        <title>Mating type loci evolution in Malassezia.</title>
        <authorList>
            <person name="Coelho M.A."/>
        </authorList>
    </citation>
    <scope>NUCLEOTIDE SEQUENCE</scope>
    <source>
        <strain evidence="4">CBS 9557</strain>
    </source>
</reference>
<dbReference type="PANTHER" id="PTHR12629:SF0">
    <property type="entry name" value="DIPHOSPHOINOSITOL-POLYPHOSPHATE DIPHOSPHATASE"/>
    <property type="match status" value="1"/>
</dbReference>